<gene>
    <name evidence="3" type="ORF">SMF913_25669</name>
</gene>
<evidence type="ECO:0000313" key="3">
    <source>
        <dbReference type="EMBL" id="PNG90204.1"/>
    </source>
</evidence>
<sequence>MRVLTEQGLAAMSAVEMVAGFADRTLSPVEVHDAVQSVIEARESVLNAFWARDPAESRRAALASEARWAAGEPLGPIDGVPVTLKENVARKGVPMPSGNAGTEPVVPEADAPITARVLESGGVVLGSTVMPDWGMLSSGVSSRHGISRSPWNPAWTTGGSSSGAGAAAAGGYGPLHVGTDIGGSIRLPGTWLGLATLKPSYGRIPLDTPYLGRAAGPMTRTVADAALFMGVLSRPDPRDWTSLPPQDIDWSALDGEVRGLRVGVHLDAGCGESCDAEILAAVHRAAAVFEAAGAVVEPVGPFMTQELLDDLDLFWRVRSWNDFRALEPEARPRVHPHIIRWCQGGADVPGTRVLQCYQQVMRIQARTVAATLPYDLVLSPVAPVAAFPAERPMPFPEDERTMAHIGFTAPYNMSGQPAATVNCGFTADRRPIGVQIAGRRFDDPGVLRAAAWYERSRPDEAVPRWPDNTHGAPTGEKTTSTTPEGEKP</sequence>
<accession>A0A2J7YQC3</accession>
<comment type="caution">
    <text evidence="3">The sequence shown here is derived from an EMBL/GenBank/DDBJ whole genome shotgun (WGS) entry which is preliminary data.</text>
</comment>
<dbReference type="EMBL" id="LJIW01000002">
    <property type="protein sequence ID" value="PNG90204.1"/>
    <property type="molecule type" value="Genomic_DNA"/>
</dbReference>
<dbReference type="Proteomes" id="UP000236520">
    <property type="component" value="Unassembled WGS sequence"/>
</dbReference>
<dbReference type="Pfam" id="PF01425">
    <property type="entry name" value="Amidase"/>
    <property type="match status" value="1"/>
</dbReference>
<evidence type="ECO:0000256" key="1">
    <source>
        <dbReference type="SAM" id="MobiDB-lite"/>
    </source>
</evidence>
<name>A0A2J7YQC3_STRMQ</name>
<feature type="compositionally biased region" description="Polar residues" evidence="1">
    <location>
        <begin position="476"/>
        <end position="488"/>
    </location>
</feature>
<reference evidence="3 4" key="1">
    <citation type="submission" date="2015-09" db="EMBL/GenBank/DDBJ databases">
        <title>Genome sequence, genome mining and natural product profiling of a biocontrol bacterium Streptomyces malaysiensis F913.</title>
        <authorList>
            <person name="Xu Y."/>
            <person name="Wei J."/>
            <person name="Xie J."/>
            <person name="Li T."/>
            <person name="Zhou Z."/>
        </authorList>
    </citation>
    <scope>NUCLEOTIDE SEQUENCE [LARGE SCALE GENOMIC DNA]</scope>
    <source>
        <strain evidence="3 4">F913</strain>
    </source>
</reference>
<evidence type="ECO:0000259" key="2">
    <source>
        <dbReference type="Pfam" id="PF01425"/>
    </source>
</evidence>
<feature type="region of interest" description="Disordered" evidence="1">
    <location>
        <begin position="457"/>
        <end position="488"/>
    </location>
</feature>
<dbReference type="SUPFAM" id="SSF75304">
    <property type="entry name" value="Amidase signature (AS) enzymes"/>
    <property type="match status" value="1"/>
</dbReference>
<dbReference type="PANTHER" id="PTHR11895:SF173">
    <property type="entry name" value="GLUTAMYL-TRNA AMIDOTRANSFERASE SUBUNIT A"/>
    <property type="match status" value="1"/>
</dbReference>
<proteinExistence type="predicted"/>
<dbReference type="InterPro" id="IPR036928">
    <property type="entry name" value="AS_sf"/>
</dbReference>
<dbReference type="InterPro" id="IPR023631">
    <property type="entry name" value="Amidase_dom"/>
</dbReference>
<keyword evidence="4" id="KW-1185">Reference proteome</keyword>
<evidence type="ECO:0000313" key="4">
    <source>
        <dbReference type="Proteomes" id="UP000236520"/>
    </source>
</evidence>
<dbReference type="Gene3D" id="3.90.1300.10">
    <property type="entry name" value="Amidase signature (AS) domain"/>
    <property type="match status" value="1"/>
</dbReference>
<organism evidence="3 4">
    <name type="scientific">Streptomyces malaysiensis</name>
    <dbReference type="NCBI Taxonomy" id="92644"/>
    <lineage>
        <taxon>Bacteria</taxon>
        <taxon>Bacillati</taxon>
        <taxon>Actinomycetota</taxon>
        <taxon>Actinomycetes</taxon>
        <taxon>Kitasatosporales</taxon>
        <taxon>Streptomycetaceae</taxon>
        <taxon>Streptomyces</taxon>
        <taxon>Streptomyces violaceusniger group</taxon>
    </lineage>
</organism>
<dbReference type="GO" id="GO:0003824">
    <property type="term" value="F:catalytic activity"/>
    <property type="evidence" value="ECO:0007669"/>
    <property type="project" value="InterPro"/>
</dbReference>
<dbReference type="PANTHER" id="PTHR11895">
    <property type="entry name" value="TRANSAMIDASE"/>
    <property type="match status" value="1"/>
</dbReference>
<feature type="domain" description="Amidase" evidence="2">
    <location>
        <begin position="34"/>
        <end position="447"/>
    </location>
</feature>
<protein>
    <recommendedName>
        <fullName evidence="2">Amidase domain-containing protein</fullName>
    </recommendedName>
</protein>
<dbReference type="InterPro" id="IPR000120">
    <property type="entry name" value="Amidase"/>
</dbReference>
<dbReference type="NCBIfam" id="NF005450">
    <property type="entry name" value="PRK07042.1"/>
    <property type="match status" value="1"/>
</dbReference>
<dbReference type="AlphaFoldDB" id="A0A2J7YQC3"/>